<protein>
    <submittedName>
        <fullName evidence="2">Uncharacterized protein</fullName>
    </submittedName>
</protein>
<dbReference type="OrthoDB" id="4147502at2"/>
<feature type="compositionally biased region" description="Low complexity" evidence="1">
    <location>
        <begin position="125"/>
        <end position="143"/>
    </location>
</feature>
<name>A0A238UVN2_9ACTN</name>
<organism evidence="2 3">
    <name type="scientific">Actinoplanes regularis</name>
    <dbReference type="NCBI Taxonomy" id="52697"/>
    <lineage>
        <taxon>Bacteria</taxon>
        <taxon>Bacillati</taxon>
        <taxon>Actinomycetota</taxon>
        <taxon>Actinomycetes</taxon>
        <taxon>Micromonosporales</taxon>
        <taxon>Micromonosporaceae</taxon>
        <taxon>Actinoplanes</taxon>
    </lineage>
</organism>
<feature type="compositionally biased region" description="Low complexity" evidence="1">
    <location>
        <begin position="92"/>
        <end position="114"/>
    </location>
</feature>
<sequence length="282" mass="28359">MSPSGENPGGPARLSDDQLRSVLSAEAATHRPDREAMLARITSTAMNDPAPARRGGPRLRPVVVGALVALFGGGGFAVQWALAGDSDRQDAVPPVVVTTPGTPQTATPAVAPSAGTPHPSTSGNASRSAPATAPATGSPAPSAGGPGGTRPEQGPLWSDGSVDPDSGDTQGASVITLKTTERLTALKVTVRVVKTPGLTSRGGTKSVPGASVGVDVTDQPEVLLYTFTLSPSDEVAPGTYTFTAKYSHASGDRDAGGDTYAAVATTASGRQLDVYGDFFPSN</sequence>
<dbReference type="EMBL" id="FZNR01000001">
    <property type="protein sequence ID" value="SNR25403.1"/>
    <property type="molecule type" value="Genomic_DNA"/>
</dbReference>
<reference evidence="2 3" key="1">
    <citation type="submission" date="2017-06" db="EMBL/GenBank/DDBJ databases">
        <authorList>
            <person name="Kim H.J."/>
            <person name="Triplett B.A."/>
        </authorList>
    </citation>
    <scope>NUCLEOTIDE SEQUENCE [LARGE SCALE GENOMIC DNA]</scope>
    <source>
        <strain evidence="2 3">DSM 43151</strain>
    </source>
</reference>
<evidence type="ECO:0000256" key="1">
    <source>
        <dbReference type="SAM" id="MobiDB-lite"/>
    </source>
</evidence>
<accession>A0A238UVN2</accession>
<proteinExistence type="predicted"/>
<feature type="region of interest" description="Disordered" evidence="1">
    <location>
        <begin position="1"/>
        <end position="35"/>
    </location>
</feature>
<dbReference type="RefSeq" id="WP_143232166.1">
    <property type="nucleotide sequence ID" value="NZ_BOMU01000012.1"/>
</dbReference>
<evidence type="ECO:0000313" key="2">
    <source>
        <dbReference type="EMBL" id="SNR25403.1"/>
    </source>
</evidence>
<evidence type="ECO:0000313" key="3">
    <source>
        <dbReference type="Proteomes" id="UP000198415"/>
    </source>
</evidence>
<feature type="region of interest" description="Disordered" evidence="1">
    <location>
        <begin position="92"/>
        <end position="171"/>
    </location>
</feature>
<dbReference type="AlphaFoldDB" id="A0A238UVN2"/>
<keyword evidence="3" id="KW-1185">Reference proteome</keyword>
<dbReference type="Proteomes" id="UP000198415">
    <property type="component" value="Unassembled WGS sequence"/>
</dbReference>
<gene>
    <name evidence="2" type="ORF">SAMN06264365_101142</name>
</gene>